<name>A0A1T5BUF0_9SPHI</name>
<dbReference type="Gene3D" id="1.25.40.10">
    <property type="entry name" value="Tetratricopeptide repeat domain"/>
    <property type="match status" value="2"/>
</dbReference>
<dbReference type="Pfam" id="PF02518">
    <property type="entry name" value="HATPase_c"/>
    <property type="match status" value="1"/>
</dbReference>
<dbReference type="SMART" id="SM00028">
    <property type="entry name" value="TPR"/>
    <property type="match status" value="5"/>
</dbReference>
<dbReference type="InterPro" id="IPR011990">
    <property type="entry name" value="TPR-like_helical_dom_sf"/>
</dbReference>
<dbReference type="AlphaFoldDB" id="A0A1T5BUF0"/>
<evidence type="ECO:0000256" key="3">
    <source>
        <dbReference type="ARBA" id="ARBA00023012"/>
    </source>
</evidence>
<dbReference type="GO" id="GO:0016020">
    <property type="term" value="C:membrane"/>
    <property type="evidence" value="ECO:0007669"/>
    <property type="project" value="InterPro"/>
</dbReference>
<keyword evidence="4" id="KW-0175">Coiled coil</keyword>
<keyword evidence="2 7" id="KW-0418">Kinase</keyword>
<keyword evidence="5" id="KW-0812">Transmembrane</keyword>
<dbReference type="GO" id="GO:0000155">
    <property type="term" value="F:phosphorelay sensor kinase activity"/>
    <property type="evidence" value="ECO:0007669"/>
    <property type="project" value="InterPro"/>
</dbReference>
<dbReference type="InterPro" id="IPR050482">
    <property type="entry name" value="Sensor_HK_TwoCompSys"/>
</dbReference>
<dbReference type="InterPro" id="IPR036890">
    <property type="entry name" value="HATPase_C_sf"/>
</dbReference>
<keyword evidence="5" id="KW-1133">Transmembrane helix</keyword>
<feature type="domain" description="Histidine kinase" evidence="6">
    <location>
        <begin position="485"/>
        <end position="677"/>
    </location>
</feature>
<sequence>MDNPRMHCWLAVVSAVCFFGIGTVIAAPRQTNSLTQEFKTATTDSAKIAILTEMARRVPHSDSAKALTLWKQVLDLAIRSRDPLSEAKTYLNIGSWHYDHYRTDEADRYNRRVQELTEHDTARNARVLYAKSQINAANIAWQRNRVDDALSGYLDVLPLLNQLADMESLALINTNIGILFNNQQQYDKSAHYFLAAADQYKQLTPIRHSDIADIYIILAGHGLRTDNLPDAPPDTYNGQGNAYLDSALHYLLSLDGRHRKWADYYNMKGRYQLASGDLTGAEQAFRRGLPIARQYNDTYTSCDILLHLSELYERRGEFAKTRPLLDELLQTSQTNQVGTYQLKALRALSRMEHRLKQPDRAYRYLAQYIDLADSLHYVENTKTLHEMEEKYKLAEAENNVLMLQRENEQKDFAIERNRWYIGLLLGISVPLLATCILIFLLYRNKRKLLVQQQRVHALDVERMEQVHRNSLLSALLEGQEKERERLARDLHDGLGGILSSIKMDLSRIAHALPEDVAQRPMLASVASNVDGAVEELRGIAHSMMPSMLVKYGLVEALREFCDKLKRAGVPVFYQVIHYRQPVARSREMALYRIAQELINNCVKHAEATEILVQLQQSDATVTLVVEDDGRGFDTARSRSGAGLRNVGMRTDLLEGTFDIRSDNGVGTTFTVECPISATLVSARIPSPV</sequence>
<dbReference type="Pfam" id="PF07730">
    <property type="entry name" value="HisKA_3"/>
    <property type="match status" value="1"/>
</dbReference>
<dbReference type="CDD" id="cd16917">
    <property type="entry name" value="HATPase_UhpB-NarQ-NarX-like"/>
    <property type="match status" value="1"/>
</dbReference>
<evidence type="ECO:0000256" key="5">
    <source>
        <dbReference type="SAM" id="Phobius"/>
    </source>
</evidence>
<dbReference type="SMART" id="SM00387">
    <property type="entry name" value="HATPase_c"/>
    <property type="match status" value="1"/>
</dbReference>
<accession>A0A1T5BUF0</accession>
<evidence type="ECO:0000259" key="6">
    <source>
        <dbReference type="PROSITE" id="PS50109"/>
    </source>
</evidence>
<protein>
    <submittedName>
        <fullName evidence="7">Signal transduction histidine kinase</fullName>
    </submittedName>
</protein>
<reference evidence="7 8" key="1">
    <citation type="submission" date="2017-02" db="EMBL/GenBank/DDBJ databases">
        <authorList>
            <person name="Peterson S.W."/>
        </authorList>
    </citation>
    <scope>NUCLEOTIDE SEQUENCE [LARGE SCALE GENOMIC DNA]</scope>
    <source>
        <strain evidence="7 8">DSM 22899</strain>
    </source>
</reference>
<keyword evidence="8" id="KW-1185">Reference proteome</keyword>
<dbReference type="Proteomes" id="UP000190541">
    <property type="component" value="Unassembled WGS sequence"/>
</dbReference>
<keyword evidence="5" id="KW-0472">Membrane</keyword>
<dbReference type="PANTHER" id="PTHR24421:SF58">
    <property type="entry name" value="SIGNAL TRANSDUCTION HISTIDINE-PROTEIN KINASE_PHOSPHATASE UHPB"/>
    <property type="match status" value="1"/>
</dbReference>
<dbReference type="RefSeq" id="WP_176146132.1">
    <property type="nucleotide sequence ID" value="NZ_FUYS01000003.1"/>
</dbReference>
<feature type="transmembrane region" description="Helical" evidence="5">
    <location>
        <begin position="419"/>
        <end position="442"/>
    </location>
</feature>
<dbReference type="GO" id="GO:0046983">
    <property type="term" value="F:protein dimerization activity"/>
    <property type="evidence" value="ECO:0007669"/>
    <property type="project" value="InterPro"/>
</dbReference>
<gene>
    <name evidence="7" type="ORF">SAMN05660226_01753</name>
</gene>
<dbReference type="InterPro" id="IPR003594">
    <property type="entry name" value="HATPase_dom"/>
</dbReference>
<evidence type="ECO:0000313" key="7">
    <source>
        <dbReference type="EMBL" id="SKB50699.1"/>
    </source>
</evidence>
<dbReference type="PANTHER" id="PTHR24421">
    <property type="entry name" value="NITRATE/NITRITE SENSOR PROTEIN NARX-RELATED"/>
    <property type="match status" value="1"/>
</dbReference>
<dbReference type="InterPro" id="IPR011712">
    <property type="entry name" value="Sig_transdc_His_kin_sub3_dim/P"/>
</dbReference>
<dbReference type="SUPFAM" id="SSF55874">
    <property type="entry name" value="ATPase domain of HSP90 chaperone/DNA topoisomerase II/histidine kinase"/>
    <property type="match status" value="1"/>
</dbReference>
<organism evidence="7 8">
    <name type="scientific">Parapedobacter luteus</name>
    <dbReference type="NCBI Taxonomy" id="623280"/>
    <lineage>
        <taxon>Bacteria</taxon>
        <taxon>Pseudomonadati</taxon>
        <taxon>Bacteroidota</taxon>
        <taxon>Sphingobacteriia</taxon>
        <taxon>Sphingobacteriales</taxon>
        <taxon>Sphingobacteriaceae</taxon>
        <taxon>Parapedobacter</taxon>
    </lineage>
</organism>
<dbReference type="STRING" id="623280.SAMN05660226_01753"/>
<dbReference type="InterPro" id="IPR019734">
    <property type="entry name" value="TPR_rpt"/>
</dbReference>
<dbReference type="SUPFAM" id="SSF48452">
    <property type="entry name" value="TPR-like"/>
    <property type="match status" value="1"/>
</dbReference>
<dbReference type="EMBL" id="FUYS01000003">
    <property type="protein sequence ID" value="SKB50699.1"/>
    <property type="molecule type" value="Genomic_DNA"/>
</dbReference>
<evidence type="ECO:0000256" key="2">
    <source>
        <dbReference type="ARBA" id="ARBA00022777"/>
    </source>
</evidence>
<dbReference type="Gene3D" id="1.20.5.1930">
    <property type="match status" value="1"/>
</dbReference>
<dbReference type="Gene3D" id="3.30.565.10">
    <property type="entry name" value="Histidine kinase-like ATPase, C-terminal domain"/>
    <property type="match status" value="1"/>
</dbReference>
<dbReference type="InterPro" id="IPR005467">
    <property type="entry name" value="His_kinase_dom"/>
</dbReference>
<keyword evidence="1" id="KW-0808">Transferase</keyword>
<evidence type="ECO:0000313" key="8">
    <source>
        <dbReference type="Proteomes" id="UP000190541"/>
    </source>
</evidence>
<feature type="coiled-coil region" evidence="4">
    <location>
        <begin position="377"/>
        <end position="411"/>
    </location>
</feature>
<keyword evidence="3" id="KW-0902">Two-component regulatory system</keyword>
<proteinExistence type="predicted"/>
<evidence type="ECO:0000256" key="1">
    <source>
        <dbReference type="ARBA" id="ARBA00022679"/>
    </source>
</evidence>
<dbReference type="PROSITE" id="PS50109">
    <property type="entry name" value="HIS_KIN"/>
    <property type="match status" value="1"/>
</dbReference>
<evidence type="ECO:0000256" key="4">
    <source>
        <dbReference type="SAM" id="Coils"/>
    </source>
</evidence>